<feature type="region of interest" description="Disordered" evidence="1">
    <location>
        <begin position="1"/>
        <end position="57"/>
    </location>
</feature>
<dbReference type="AlphaFoldDB" id="A0A2B7ZGE8"/>
<gene>
    <name evidence="2" type="ORF">GX50_01646</name>
</gene>
<feature type="compositionally biased region" description="Acidic residues" evidence="1">
    <location>
        <begin position="25"/>
        <end position="39"/>
    </location>
</feature>
<dbReference type="EMBL" id="PDND01000020">
    <property type="protein sequence ID" value="PGH35544.1"/>
    <property type="molecule type" value="Genomic_DNA"/>
</dbReference>
<dbReference type="Proteomes" id="UP000226031">
    <property type="component" value="Unassembled WGS sequence"/>
</dbReference>
<dbReference type="Gene3D" id="1.10.510.10">
    <property type="entry name" value="Transferase(Phosphotransferase) domain 1"/>
    <property type="match status" value="1"/>
</dbReference>
<name>A0A2B7ZGE8_9EURO</name>
<evidence type="ECO:0000313" key="2">
    <source>
        <dbReference type="EMBL" id="PGH35544.1"/>
    </source>
</evidence>
<protein>
    <submittedName>
        <fullName evidence="2">Uncharacterized protein</fullName>
    </submittedName>
</protein>
<dbReference type="STRING" id="73230.A0A2B7ZGE8"/>
<evidence type="ECO:0000256" key="1">
    <source>
        <dbReference type="SAM" id="MobiDB-lite"/>
    </source>
</evidence>
<accession>A0A2B7ZGE8</accession>
<evidence type="ECO:0000313" key="3">
    <source>
        <dbReference type="Proteomes" id="UP000226031"/>
    </source>
</evidence>
<feature type="compositionally biased region" description="Basic and acidic residues" evidence="1">
    <location>
        <begin position="40"/>
        <end position="49"/>
    </location>
</feature>
<keyword evidence="3" id="KW-1185">Reference proteome</keyword>
<organism evidence="2 3">
    <name type="scientific">[Emmonsia] crescens</name>
    <dbReference type="NCBI Taxonomy" id="73230"/>
    <lineage>
        <taxon>Eukaryota</taxon>
        <taxon>Fungi</taxon>
        <taxon>Dikarya</taxon>
        <taxon>Ascomycota</taxon>
        <taxon>Pezizomycotina</taxon>
        <taxon>Eurotiomycetes</taxon>
        <taxon>Eurotiomycetidae</taxon>
        <taxon>Onygenales</taxon>
        <taxon>Ajellomycetaceae</taxon>
        <taxon>Emergomyces</taxon>
    </lineage>
</organism>
<sequence>MSAPVSPNDAFAQEDDNPEKHEQNEQNEDTTDKEDDEAKEVDAEQEKQAQESFEDLSETRESFWIDVEGKIISFTNPDTKWRLSREFTERCIREYCIPEASAMCVATQMEGPNPGLNAMVRIRKEVPWDDPTGIKSQQNIPLNEDVMKRRPQYASREYKTIKSLTENGCTCTPKLMNYLIERQSEGDAVPGGFVLYMLMEKLPGRNLKNFGKLPIDERDQVRIAFVKSLHELHDKKFRHHDGHPGNLLWDRKSKRVYIVDLEAVRPTKSPPTFTWYNLQGWGLAGVVEYCDYPVDPLSIEFDIWLSRNLETLPRDDEWAELVAKSKGRLPMDFITYDRIRREEVRPC</sequence>
<dbReference type="VEuPathDB" id="FungiDB:EMCG_06727"/>
<proteinExistence type="predicted"/>
<dbReference type="SUPFAM" id="SSF56112">
    <property type="entry name" value="Protein kinase-like (PK-like)"/>
    <property type="match status" value="1"/>
</dbReference>
<reference evidence="2 3" key="1">
    <citation type="submission" date="2017-10" db="EMBL/GenBank/DDBJ databases">
        <title>Comparative genomics in systemic dimorphic fungi from Ajellomycetaceae.</title>
        <authorList>
            <person name="Munoz J.F."/>
            <person name="Mcewen J.G."/>
            <person name="Clay O.K."/>
            <person name="Cuomo C.A."/>
        </authorList>
    </citation>
    <scope>NUCLEOTIDE SEQUENCE [LARGE SCALE GENOMIC DNA]</scope>
    <source>
        <strain evidence="2 3">UAMH4076</strain>
    </source>
</reference>
<dbReference type="InterPro" id="IPR011009">
    <property type="entry name" value="Kinase-like_dom_sf"/>
</dbReference>
<comment type="caution">
    <text evidence="2">The sequence shown here is derived from an EMBL/GenBank/DDBJ whole genome shotgun (WGS) entry which is preliminary data.</text>
</comment>